<keyword evidence="1" id="KW-0547">Nucleotide-binding</keyword>
<name>A0A162LZY1_9PROT</name>
<keyword evidence="1" id="KW-0067">ATP-binding</keyword>
<dbReference type="GeneID" id="97238840"/>
<accession>A0A162LZY1</accession>
<dbReference type="InterPro" id="IPR047727">
    <property type="entry name" value="Sce7725-like"/>
</dbReference>
<dbReference type="EMBL" id="LPZR01000009">
    <property type="protein sequence ID" value="KYO57688.1"/>
    <property type="molecule type" value="Genomic_DNA"/>
</dbReference>
<reference evidence="1 2" key="1">
    <citation type="submission" date="2015-12" db="EMBL/GenBank/DDBJ databases">
        <title>Genome sequence of Tistrella mobilis MCCC 1A02139.</title>
        <authorList>
            <person name="Lu L."/>
            <person name="Lai Q."/>
            <person name="Shao Z."/>
            <person name="Qian P."/>
        </authorList>
    </citation>
    <scope>NUCLEOTIDE SEQUENCE [LARGE SCALE GENOMIC DNA]</scope>
    <source>
        <strain evidence="1 2">MCCC 1A02139</strain>
    </source>
</reference>
<gene>
    <name evidence="1" type="ORF">AUP44_19170</name>
</gene>
<dbReference type="NCBIfam" id="NF033831">
    <property type="entry name" value="sce7725_fam"/>
    <property type="match status" value="1"/>
</dbReference>
<protein>
    <submittedName>
        <fullName evidence="1">ATP-binding protein</fullName>
    </submittedName>
</protein>
<sequence>MYHPYFRGKQFELLTIREMAEALAQKKFVPIIEPVKESLGGLNKTLRAVCDKNGRAIAIVNPYHGAHRADASVVSDLLKDGYLEKPAISAGILLREDMTVGEAIACYDRHRTHHPVFIHYGFVYPKDLAAEIAGDMPEMTNIFVEDQDKILYRKHFEGGKRILVKDGFTSRRNADYPEVEEFSDLHVTFRDRGMDGFGDFLTVGDVYREGGGPAYAVAIHITFIDSERDDVMYIYHFVSDDQNTPTDPAGKFAQALRKLIRKLDSGTSRILETSAIKEFRDLHAKGHFPGLGYVKKLSMKHHIETLADYFD</sequence>
<organism evidence="1 2">
    <name type="scientific">Tistrella mobilis</name>
    <dbReference type="NCBI Taxonomy" id="171437"/>
    <lineage>
        <taxon>Bacteria</taxon>
        <taxon>Pseudomonadati</taxon>
        <taxon>Pseudomonadota</taxon>
        <taxon>Alphaproteobacteria</taxon>
        <taxon>Geminicoccales</taxon>
        <taxon>Geminicoccaceae</taxon>
        <taxon>Tistrella</taxon>
    </lineage>
</organism>
<dbReference type="Proteomes" id="UP000075787">
    <property type="component" value="Unassembled WGS sequence"/>
</dbReference>
<evidence type="ECO:0000313" key="2">
    <source>
        <dbReference type="Proteomes" id="UP000075787"/>
    </source>
</evidence>
<dbReference type="AlphaFoldDB" id="A0A162LZY1"/>
<dbReference type="GO" id="GO:0005524">
    <property type="term" value="F:ATP binding"/>
    <property type="evidence" value="ECO:0007669"/>
    <property type="project" value="UniProtKB-KW"/>
</dbReference>
<comment type="caution">
    <text evidence="1">The sequence shown here is derived from an EMBL/GenBank/DDBJ whole genome shotgun (WGS) entry which is preliminary data.</text>
</comment>
<proteinExistence type="predicted"/>
<dbReference type="RefSeq" id="WP_062761299.1">
    <property type="nucleotide sequence ID" value="NZ_CP121042.1"/>
</dbReference>
<dbReference type="OrthoDB" id="8910160at2"/>
<evidence type="ECO:0000313" key="1">
    <source>
        <dbReference type="EMBL" id="KYO57688.1"/>
    </source>
</evidence>